<dbReference type="Proteomes" id="UP000652013">
    <property type="component" value="Unassembled WGS sequence"/>
</dbReference>
<proteinExistence type="predicted"/>
<reference evidence="2" key="1">
    <citation type="submission" date="2021-01" db="EMBL/GenBank/DDBJ databases">
        <title>Whole genome shotgun sequence of Spirilliplanes yamanashiensis NBRC 15828.</title>
        <authorList>
            <person name="Komaki H."/>
            <person name="Tamura T."/>
        </authorList>
    </citation>
    <scope>NUCLEOTIDE SEQUENCE</scope>
    <source>
        <strain evidence="2">NBRC 15828</strain>
    </source>
</reference>
<evidence type="ECO:0000313" key="2">
    <source>
        <dbReference type="EMBL" id="GIJ05121.1"/>
    </source>
</evidence>
<keyword evidence="1" id="KW-0732">Signal</keyword>
<evidence type="ECO:0000313" key="3">
    <source>
        <dbReference type="Proteomes" id="UP000652013"/>
    </source>
</evidence>
<gene>
    <name evidence="2" type="ORF">Sya03_44730</name>
</gene>
<dbReference type="EMBL" id="BOOY01000031">
    <property type="protein sequence ID" value="GIJ05121.1"/>
    <property type="molecule type" value="Genomic_DNA"/>
</dbReference>
<evidence type="ECO:0000256" key="1">
    <source>
        <dbReference type="SAM" id="SignalP"/>
    </source>
</evidence>
<dbReference type="AlphaFoldDB" id="A0A8J3YAL7"/>
<protein>
    <submittedName>
        <fullName evidence="2">Uncharacterized protein</fullName>
    </submittedName>
</protein>
<dbReference type="PROSITE" id="PS51257">
    <property type="entry name" value="PROKAR_LIPOPROTEIN"/>
    <property type="match status" value="1"/>
</dbReference>
<keyword evidence="3" id="KW-1185">Reference proteome</keyword>
<sequence length="229" mass="23296">MKRTSAPLLLIAAVATVLSSGCAGAPAAAPQQPAGASTDFLVEGYPLDRSLDGVSQFGMLESAVVLTKLSAAPGVWLTDDGRKPALNTVDGELVNPDEPLALATPVKGHVKEVLWGAGEAGTSGIVYLDGGEADGYTVEAAGEIAVSGADLAAKGTVVAAGTLVDKGGYKGLQASFLYEVGADGETLTSLLESASEDTHPVFTLTELRQRLRDRTCALPEGEQPAGLDC</sequence>
<organism evidence="2 3">
    <name type="scientific">Spirilliplanes yamanashiensis</name>
    <dbReference type="NCBI Taxonomy" id="42233"/>
    <lineage>
        <taxon>Bacteria</taxon>
        <taxon>Bacillati</taxon>
        <taxon>Actinomycetota</taxon>
        <taxon>Actinomycetes</taxon>
        <taxon>Micromonosporales</taxon>
        <taxon>Micromonosporaceae</taxon>
        <taxon>Spirilliplanes</taxon>
    </lineage>
</organism>
<dbReference type="RefSeq" id="WP_203940332.1">
    <property type="nucleotide sequence ID" value="NZ_BAAAGJ010000011.1"/>
</dbReference>
<name>A0A8J3YAL7_9ACTN</name>
<accession>A0A8J3YAL7</accession>
<comment type="caution">
    <text evidence="2">The sequence shown here is derived from an EMBL/GenBank/DDBJ whole genome shotgun (WGS) entry which is preliminary data.</text>
</comment>
<feature type="chain" id="PRO_5038350027" evidence="1">
    <location>
        <begin position="26"/>
        <end position="229"/>
    </location>
</feature>
<feature type="signal peptide" evidence="1">
    <location>
        <begin position="1"/>
        <end position="25"/>
    </location>
</feature>